<proteinExistence type="predicted"/>
<dbReference type="Proteomes" id="UP000196118">
    <property type="component" value="Chromosome"/>
</dbReference>
<dbReference type="PROSITE" id="PS51257">
    <property type="entry name" value="PROKAR_LIPOPROTEIN"/>
    <property type="match status" value="1"/>
</dbReference>
<evidence type="ECO:0000313" key="2">
    <source>
        <dbReference type="Proteomes" id="UP000196118"/>
    </source>
</evidence>
<accession>A0A1Y0VMA5</accession>
<name>A0A1Y0VMA5_PEDPE</name>
<gene>
    <name evidence="1" type="ORF">S100892_00716</name>
</gene>
<protein>
    <submittedName>
        <fullName evidence="1">Uncharacterized protein</fullName>
    </submittedName>
</protein>
<sequence length="132" mass="14928">MKKIILLFIFMFALVTMAGCGTSNKVTKGSDFMIAYTDKGKKVVKITNYKGVHWVSNELGEAGGRKQAKLPSNAKRSYHYVMQQVKPKYKIYMDVYSNNDFVKISNIPVFGTVVCKMPAKVVDKLNHPQELE</sequence>
<reference evidence="1 2" key="1">
    <citation type="submission" date="2017-05" db="EMBL/GenBank/DDBJ databases">
        <title>Genome sequence of Pediococcus pentosaceus strain SRCM100892.</title>
        <authorList>
            <person name="Cho S.H."/>
        </authorList>
    </citation>
    <scope>NUCLEOTIDE SEQUENCE [LARGE SCALE GENOMIC DNA]</scope>
    <source>
        <strain evidence="1 2">SRCM100892</strain>
    </source>
</reference>
<dbReference type="EMBL" id="CP021474">
    <property type="protein sequence ID" value="ARW19305.1"/>
    <property type="molecule type" value="Genomic_DNA"/>
</dbReference>
<organism evidence="1 2">
    <name type="scientific">Pediococcus pentosaceus</name>
    <dbReference type="NCBI Taxonomy" id="1255"/>
    <lineage>
        <taxon>Bacteria</taxon>
        <taxon>Bacillati</taxon>
        <taxon>Bacillota</taxon>
        <taxon>Bacilli</taxon>
        <taxon>Lactobacillales</taxon>
        <taxon>Lactobacillaceae</taxon>
        <taxon>Pediococcus</taxon>
    </lineage>
</organism>
<dbReference type="RefSeq" id="WP_023440616.1">
    <property type="nucleotide sequence ID" value="NZ_CAKMBP010000003.1"/>
</dbReference>
<dbReference type="AlphaFoldDB" id="A0A1Y0VMA5"/>
<evidence type="ECO:0000313" key="1">
    <source>
        <dbReference type="EMBL" id="ARW19305.1"/>
    </source>
</evidence>